<dbReference type="Proteomes" id="UP000031473">
    <property type="component" value="Unassembled WGS sequence"/>
</dbReference>
<dbReference type="Gene3D" id="1.10.3210.10">
    <property type="entry name" value="Hypothetical protein af1432"/>
    <property type="match status" value="1"/>
</dbReference>
<dbReference type="AlphaFoldDB" id="A0A0C1FRX6"/>
<protein>
    <submittedName>
        <fullName evidence="1">Phosphohydrolase</fullName>
    </submittedName>
</protein>
<accession>A0A0C1FRX6</accession>
<evidence type="ECO:0000313" key="1">
    <source>
        <dbReference type="EMBL" id="KIA90649.1"/>
    </source>
</evidence>
<dbReference type="EMBL" id="JSYL01000001">
    <property type="protein sequence ID" value="KIA90649.1"/>
    <property type="molecule type" value="Genomic_DNA"/>
</dbReference>
<reference evidence="1 2" key="1">
    <citation type="submission" date="2014-10" db="EMBL/GenBank/DDBJ databases">
        <title>Kaistella jeonii genome.</title>
        <authorList>
            <person name="Clayton J.T."/>
            <person name="Newman J.D."/>
        </authorList>
    </citation>
    <scope>NUCLEOTIDE SEQUENCE [LARGE SCALE GENOMIC DNA]</scope>
    <source>
        <strain evidence="1 2">DSM 17048</strain>
    </source>
</reference>
<comment type="caution">
    <text evidence="1">The sequence shown here is derived from an EMBL/GenBank/DDBJ whole genome shotgun (WGS) entry which is preliminary data.</text>
</comment>
<dbReference type="STRING" id="266749.SAMN05421876_101150"/>
<keyword evidence="1" id="KW-0378">Hydrolase</keyword>
<organism evidence="1 2">
    <name type="scientific">Kaistella jeonii</name>
    <dbReference type="NCBI Taxonomy" id="266749"/>
    <lineage>
        <taxon>Bacteria</taxon>
        <taxon>Pseudomonadati</taxon>
        <taxon>Bacteroidota</taxon>
        <taxon>Flavobacteriia</taxon>
        <taxon>Flavobacteriales</taxon>
        <taxon>Weeksellaceae</taxon>
        <taxon>Chryseobacterium group</taxon>
        <taxon>Kaistella</taxon>
    </lineage>
</organism>
<evidence type="ECO:0000313" key="2">
    <source>
        <dbReference type="Proteomes" id="UP000031473"/>
    </source>
</evidence>
<keyword evidence="2" id="KW-1185">Reference proteome</keyword>
<gene>
    <name evidence="1" type="ORF">OA86_01860</name>
</gene>
<dbReference type="GO" id="GO:0016787">
    <property type="term" value="F:hydrolase activity"/>
    <property type="evidence" value="ECO:0007669"/>
    <property type="project" value="UniProtKB-KW"/>
</dbReference>
<sequence>MIKDELLNKAMKIAQKAHKGQTDKFGTLYIGHVIRVMNSGKTYDEKIVGVLHDVIEDCPEITLDYLLQEGFPNDLVFAIECLTKNPEDQDYMEFVKQTEKSPLAVSVKMNDLQDNMNLTRFNRPITEKDMIRLNKYLTAYLYLKEKY</sequence>
<name>A0A0C1FRX6_9FLAO</name>
<proteinExistence type="predicted"/>
<dbReference type="SUPFAM" id="SSF109604">
    <property type="entry name" value="HD-domain/PDEase-like"/>
    <property type="match status" value="1"/>
</dbReference>
<dbReference type="OrthoDB" id="9802385at2"/>
<dbReference type="RefSeq" id="WP_039347893.1">
    <property type="nucleotide sequence ID" value="NZ_FOLA01000001.1"/>
</dbReference>